<protein>
    <recommendedName>
        <fullName evidence="3">Cux N-terminal domain-containing protein</fullName>
    </recommendedName>
</protein>
<dbReference type="PANTHER" id="PTHR14043:SF2">
    <property type="entry name" value="HOMEOBOX PROTEIN CUT"/>
    <property type="match status" value="1"/>
</dbReference>
<dbReference type="EMBL" id="CAJOBC010000510">
    <property type="protein sequence ID" value="CAF3595050.1"/>
    <property type="molecule type" value="Genomic_DNA"/>
</dbReference>
<dbReference type="EMBL" id="CAJNOQ010000510">
    <property type="protein sequence ID" value="CAF0809493.1"/>
    <property type="molecule type" value="Genomic_DNA"/>
</dbReference>
<evidence type="ECO:0000256" key="2">
    <source>
        <dbReference type="SAM" id="Coils"/>
    </source>
</evidence>
<dbReference type="InterPro" id="IPR057476">
    <property type="entry name" value="Cux_N"/>
</dbReference>
<organism evidence="4 6">
    <name type="scientific">Didymodactylos carnosus</name>
    <dbReference type="NCBI Taxonomy" id="1234261"/>
    <lineage>
        <taxon>Eukaryota</taxon>
        <taxon>Metazoa</taxon>
        <taxon>Spiralia</taxon>
        <taxon>Gnathifera</taxon>
        <taxon>Rotifera</taxon>
        <taxon>Eurotatoria</taxon>
        <taxon>Bdelloidea</taxon>
        <taxon>Philodinida</taxon>
        <taxon>Philodinidae</taxon>
        <taxon>Didymodactylos</taxon>
    </lineage>
</organism>
<dbReference type="OrthoDB" id="10257567at2759"/>
<dbReference type="PANTHER" id="PTHR14043">
    <property type="entry name" value="CCAAT DISPLACEMENT PROTEIN-RELATED"/>
    <property type="match status" value="1"/>
</dbReference>
<dbReference type="Proteomes" id="UP000681722">
    <property type="component" value="Unassembled WGS sequence"/>
</dbReference>
<evidence type="ECO:0000259" key="3">
    <source>
        <dbReference type="Pfam" id="PF25398"/>
    </source>
</evidence>
<evidence type="ECO:0000313" key="4">
    <source>
        <dbReference type="EMBL" id="CAF0809493.1"/>
    </source>
</evidence>
<reference evidence="4" key="1">
    <citation type="submission" date="2021-02" db="EMBL/GenBank/DDBJ databases">
        <authorList>
            <person name="Nowell W R."/>
        </authorList>
    </citation>
    <scope>NUCLEOTIDE SEQUENCE</scope>
</reference>
<dbReference type="Proteomes" id="UP000663829">
    <property type="component" value="Unassembled WGS sequence"/>
</dbReference>
<evidence type="ECO:0000313" key="6">
    <source>
        <dbReference type="Proteomes" id="UP000663829"/>
    </source>
</evidence>
<keyword evidence="6" id="KW-1185">Reference proteome</keyword>
<accession>A0A813T9L5</accession>
<dbReference type="GO" id="GO:0000981">
    <property type="term" value="F:DNA-binding transcription factor activity, RNA polymerase II-specific"/>
    <property type="evidence" value="ECO:0007669"/>
    <property type="project" value="TreeGrafter"/>
</dbReference>
<feature type="coiled-coil region" evidence="2">
    <location>
        <begin position="55"/>
        <end position="303"/>
    </location>
</feature>
<gene>
    <name evidence="4" type="ORF">GPM918_LOCUS3952</name>
    <name evidence="5" type="ORF">SRO942_LOCUS3952</name>
</gene>
<keyword evidence="1 2" id="KW-0175">Coiled coil</keyword>
<feature type="domain" description="Cux N-terminal" evidence="3">
    <location>
        <begin position="3"/>
        <end position="54"/>
    </location>
</feature>
<comment type="caution">
    <text evidence="4">The sequence shown here is derived from an EMBL/GenBank/DDBJ whole genome shotgun (WGS) entry which is preliminary data.</text>
</comment>
<dbReference type="GO" id="GO:0005634">
    <property type="term" value="C:nucleus"/>
    <property type="evidence" value="ECO:0007669"/>
    <property type="project" value="TreeGrafter"/>
</dbReference>
<dbReference type="Pfam" id="PF25398">
    <property type="entry name" value="CUX1_N"/>
    <property type="match status" value="1"/>
</dbReference>
<evidence type="ECO:0000256" key="1">
    <source>
        <dbReference type="ARBA" id="ARBA00023054"/>
    </source>
</evidence>
<evidence type="ECO:0000313" key="5">
    <source>
        <dbReference type="EMBL" id="CAF3595050.1"/>
    </source>
</evidence>
<name>A0A813T9L5_9BILA</name>
<dbReference type="GO" id="GO:0000977">
    <property type="term" value="F:RNA polymerase II transcription regulatory region sequence-specific DNA binding"/>
    <property type="evidence" value="ECO:0007669"/>
    <property type="project" value="TreeGrafter"/>
</dbReference>
<sequence length="599" mass="68249">MDVRKAVAQILKSFQIEIDSLSKRSKAAEKAFLEIYRHLSDLPNPIPALGYVQNLQHKAEKVSDLEIENLKLRETLDEYNHEFADVKNQEVTIKQLREKIKDFEEKTESNLQQRIKEKEKEFQRTYGDKERQLQNQQFDLVTKYGEMEMRISQLQTTLEQAHQEMFEYKSKQEDLSSARSSEIEILNQDLERANDRASNSERLVEKLREQLEQLSQTNDLNNKNSTIEDENDEYERLTKSRMQQSTLEFELASKEREISQLVIDAQKLQATLIKVKETSFSQISDLESLLSTKEKTITHLEEKLQTQSDYDEIKRELSILKSIEFSSSSYRNDEQNNDQTVTIPKKSLEILLLEKNRALQNENTQVKVAHQDLESNNYHHCHHCSHCHNLPSAVVPSLVPPISISHSSLYLTPSSTSSDIRSSAATTTTTMYSSLDLSSFISKTKVISNESETSPIRTFNIDLSNMLCNNKDSKSNSESLFKKENESVISNTSALLSQKVCPLTNLTTSINDNITPTNIPLTTINSHNLNKLSCTSSCQSSKLFDSKDFLQSYISLSSKYPTTCSCLPLTTPTASLLSTTATTMLPFDYSSLATPLQGR</sequence>
<dbReference type="AlphaFoldDB" id="A0A813T9L5"/>
<proteinExistence type="predicted"/>